<reference evidence="1 2" key="1">
    <citation type="journal article" date="2016" name="Mol. Biol. Evol.">
        <title>Comparative Genomics of Early-Diverging Mushroom-Forming Fungi Provides Insights into the Origins of Lignocellulose Decay Capabilities.</title>
        <authorList>
            <person name="Nagy L.G."/>
            <person name="Riley R."/>
            <person name="Tritt A."/>
            <person name="Adam C."/>
            <person name="Daum C."/>
            <person name="Floudas D."/>
            <person name="Sun H."/>
            <person name="Yadav J.S."/>
            <person name="Pangilinan J."/>
            <person name="Larsson K.H."/>
            <person name="Matsuura K."/>
            <person name="Barry K."/>
            <person name="Labutti K."/>
            <person name="Kuo R."/>
            <person name="Ohm R.A."/>
            <person name="Bhattacharya S.S."/>
            <person name="Shirouzu T."/>
            <person name="Yoshinaga Y."/>
            <person name="Martin F.M."/>
            <person name="Grigoriev I.V."/>
            <person name="Hibbett D.S."/>
        </authorList>
    </citation>
    <scope>NUCLEOTIDE SEQUENCE [LARGE SCALE GENOMIC DNA]</scope>
    <source>
        <strain evidence="1 2">HHB14362 ss-1</strain>
    </source>
</reference>
<dbReference type="Gene3D" id="3.50.50.60">
    <property type="entry name" value="FAD/NAD(P)-binding domain"/>
    <property type="match status" value="1"/>
</dbReference>
<gene>
    <name evidence="1" type="ORF">NEOLEDRAFT_1184566</name>
</gene>
<evidence type="ECO:0000313" key="2">
    <source>
        <dbReference type="Proteomes" id="UP000076761"/>
    </source>
</evidence>
<name>A0A165MAY7_9AGAM</name>
<dbReference type="EMBL" id="KV425708">
    <property type="protein sequence ID" value="KZT18112.1"/>
    <property type="molecule type" value="Genomic_DNA"/>
</dbReference>
<evidence type="ECO:0008006" key="3">
    <source>
        <dbReference type="Google" id="ProtNLM"/>
    </source>
</evidence>
<dbReference type="InParanoid" id="A0A165MAY7"/>
<organism evidence="1 2">
    <name type="scientific">Neolentinus lepideus HHB14362 ss-1</name>
    <dbReference type="NCBI Taxonomy" id="1314782"/>
    <lineage>
        <taxon>Eukaryota</taxon>
        <taxon>Fungi</taxon>
        <taxon>Dikarya</taxon>
        <taxon>Basidiomycota</taxon>
        <taxon>Agaricomycotina</taxon>
        <taxon>Agaricomycetes</taxon>
        <taxon>Gloeophyllales</taxon>
        <taxon>Gloeophyllaceae</taxon>
        <taxon>Neolentinus</taxon>
    </lineage>
</organism>
<sequence length="153" mass="16919">MELCDGALRLNGVEDADFPEWIHPAAPIVLTGDAAHPFTGASLSPSSTAVEDAACLEQLFSYITRRNQLLSLTSVFRENRQLRVRESEEFMVRQQLILDAPEEMLNSVESAWQGMGIATQETLGNSSVCDDLLEVFADEAEDAASDWWIAVRT</sequence>
<keyword evidence="2" id="KW-1185">Reference proteome</keyword>
<dbReference type="Proteomes" id="UP000076761">
    <property type="component" value="Unassembled WGS sequence"/>
</dbReference>
<protein>
    <recommendedName>
        <fullName evidence="3">FAD-binding domain-containing protein</fullName>
    </recommendedName>
</protein>
<evidence type="ECO:0000313" key="1">
    <source>
        <dbReference type="EMBL" id="KZT18112.1"/>
    </source>
</evidence>
<proteinExistence type="predicted"/>
<dbReference type="STRING" id="1314782.A0A165MAY7"/>
<dbReference type="AlphaFoldDB" id="A0A165MAY7"/>
<accession>A0A165MAY7</accession>
<dbReference type="InterPro" id="IPR036188">
    <property type="entry name" value="FAD/NAD-bd_sf"/>
</dbReference>
<dbReference type="OrthoDB" id="420606at2759"/>